<keyword evidence="2 10" id="KW-0813">Transport</keyword>
<evidence type="ECO:0000256" key="2">
    <source>
        <dbReference type="ARBA" id="ARBA00022448"/>
    </source>
</evidence>
<feature type="domain" description="TonB-dependent receptor-like beta-barrel" evidence="13">
    <location>
        <begin position="367"/>
        <end position="737"/>
    </location>
</feature>
<dbReference type="GO" id="GO:0015344">
    <property type="term" value="F:siderophore uptake transmembrane transporter activity"/>
    <property type="evidence" value="ECO:0007669"/>
    <property type="project" value="TreeGrafter"/>
</dbReference>
<dbReference type="GO" id="GO:0009279">
    <property type="term" value="C:cell outer membrane"/>
    <property type="evidence" value="ECO:0007669"/>
    <property type="project" value="UniProtKB-SubCell"/>
</dbReference>
<dbReference type="EMBL" id="MFIX01000115">
    <property type="protein sequence ID" value="OGG04544.1"/>
    <property type="molecule type" value="Genomic_DNA"/>
</dbReference>
<evidence type="ECO:0000256" key="4">
    <source>
        <dbReference type="ARBA" id="ARBA00022692"/>
    </source>
</evidence>
<sequence>MFSPNFQSFLPVTRRKPGGSGKILLRQISFLSLILFYVLVLTPQAALAQATGTLEGWVTDAATGKALQGTEVVLKGTGMKAKAGKDGRFRIAEIPAGSYDAVVKFAFYKETVIQVTVSAGKLTQVDFELVEKVVEMQRIVVTATLTEKDIEDIPNAVEVITRQEIEEMGAETAADVLRESQGLSMQIGSGRSELVNIRGLNANQSLVLVDGRRLAAGFQNDIDLADFPLSSLERIEIVRGPNSALYGSEAVGGVINLITRQPSERTAGAVSLRFGQSRYGEARTPFIQGDLSGKKGRVGYSIAGGANRKDDYDRDKSTFFTDGDLTRQGQGTGQLSLDLADNQRLQAGLDYSEVDREGKRTQSSGDGIRTQDSKRRTAFLEYNAEPLNRMNLLLRGYQSHYQTNILVSSVATGEGQTAIAANQDTYRLDQDLYQIESRLSGNLLERHLLTGGADFRQEKARDNTVDKDVNNAAAFLQDELKIGQALMLVLGARFDHHSEFGSVLNPKAGFTYSLKDSFRIKGSYGGGFRAPNIFELYVNKDTPKNLVHANARLGSETARAYELGAEGQYRGVFGKVTVFKNDLKDMINTVQVGVDTIKAAALAAGGGGGGGGGGGQAAQTRPIFEYRNIDRAMTQGVELSAEIRLPLGFSLSEEATLMDTEDKATSQRLFNRPDWLNVAKLSYRNSGLGVKANLRAMSLGNQKFTRTQTIGGFTYWNLYAAKKIFGAFELYGGVNNIFNANPALSGATDGQRDTGTFFYLGLTAEYR</sequence>
<dbReference type="GO" id="GO:0044718">
    <property type="term" value="P:siderophore transmembrane transport"/>
    <property type="evidence" value="ECO:0007669"/>
    <property type="project" value="TreeGrafter"/>
</dbReference>
<dbReference type="AlphaFoldDB" id="A0A1F5YWT9"/>
<keyword evidence="6 11" id="KW-0798">TonB box</keyword>
<dbReference type="InterPro" id="IPR013784">
    <property type="entry name" value="Carb-bd-like_fold"/>
</dbReference>
<evidence type="ECO:0000256" key="9">
    <source>
        <dbReference type="ARBA" id="ARBA00023237"/>
    </source>
</evidence>
<evidence type="ECO:0000256" key="8">
    <source>
        <dbReference type="ARBA" id="ARBA00023170"/>
    </source>
</evidence>
<dbReference type="SUPFAM" id="SSF56935">
    <property type="entry name" value="Porins"/>
    <property type="match status" value="1"/>
</dbReference>
<evidence type="ECO:0000256" key="7">
    <source>
        <dbReference type="ARBA" id="ARBA00023136"/>
    </source>
</evidence>
<dbReference type="InterPro" id="IPR036942">
    <property type="entry name" value="Beta-barrel_TonB_sf"/>
</dbReference>
<dbReference type="Pfam" id="PF00593">
    <property type="entry name" value="TonB_dep_Rec_b-barrel"/>
    <property type="match status" value="1"/>
</dbReference>
<evidence type="ECO:0000259" key="13">
    <source>
        <dbReference type="Pfam" id="PF00593"/>
    </source>
</evidence>
<dbReference type="SUPFAM" id="SSF49452">
    <property type="entry name" value="Starch-binding domain-like"/>
    <property type="match status" value="1"/>
</dbReference>
<gene>
    <name evidence="15" type="ORF">A3F83_07235</name>
</gene>
<evidence type="ECO:0000256" key="6">
    <source>
        <dbReference type="ARBA" id="ARBA00023077"/>
    </source>
</evidence>
<keyword evidence="4 10" id="KW-0812">Transmembrane</keyword>
<comment type="subcellular location">
    <subcellularLocation>
        <location evidence="1 10">Cell outer membrane</location>
        <topology evidence="1 10">Multi-pass membrane protein</topology>
    </subcellularLocation>
</comment>
<feature type="domain" description="TonB-dependent receptor plug" evidence="14">
    <location>
        <begin position="150"/>
        <end position="254"/>
    </location>
</feature>
<dbReference type="PROSITE" id="PS52016">
    <property type="entry name" value="TONB_DEPENDENT_REC_3"/>
    <property type="match status" value="1"/>
</dbReference>
<accession>A0A1F5YWT9</accession>
<reference evidence="15 16" key="1">
    <citation type="journal article" date="2016" name="Nat. Commun.">
        <title>Thousands of microbial genomes shed light on interconnected biogeochemical processes in an aquifer system.</title>
        <authorList>
            <person name="Anantharaman K."/>
            <person name="Brown C.T."/>
            <person name="Hug L.A."/>
            <person name="Sharon I."/>
            <person name="Castelle C.J."/>
            <person name="Probst A.J."/>
            <person name="Thomas B.C."/>
            <person name="Singh A."/>
            <person name="Wilkins M.J."/>
            <person name="Karaoz U."/>
            <person name="Brodie E.L."/>
            <person name="Williams K.H."/>
            <person name="Hubbard S.S."/>
            <person name="Banfield J.F."/>
        </authorList>
    </citation>
    <scope>NUCLEOTIDE SEQUENCE [LARGE SCALE GENOMIC DNA]</scope>
</reference>
<dbReference type="CDD" id="cd01347">
    <property type="entry name" value="ligand_gated_channel"/>
    <property type="match status" value="1"/>
</dbReference>
<dbReference type="Pfam" id="PF07715">
    <property type="entry name" value="Plug"/>
    <property type="match status" value="1"/>
</dbReference>
<evidence type="ECO:0008006" key="17">
    <source>
        <dbReference type="Google" id="ProtNLM"/>
    </source>
</evidence>
<evidence type="ECO:0000256" key="1">
    <source>
        <dbReference type="ARBA" id="ARBA00004571"/>
    </source>
</evidence>
<dbReference type="PANTHER" id="PTHR30069">
    <property type="entry name" value="TONB-DEPENDENT OUTER MEMBRANE RECEPTOR"/>
    <property type="match status" value="1"/>
</dbReference>
<keyword evidence="9 10" id="KW-0998">Cell outer membrane</keyword>
<dbReference type="Proteomes" id="UP000179129">
    <property type="component" value="Unassembled WGS sequence"/>
</dbReference>
<evidence type="ECO:0000313" key="16">
    <source>
        <dbReference type="Proteomes" id="UP000179129"/>
    </source>
</evidence>
<evidence type="ECO:0000256" key="11">
    <source>
        <dbReference type="RuleBase" id="RU003357"/>
    </source>
</evidence>
<evidence type="ECO:0000256" key="12">
    <source>
        <dbReference type="SAM" id="MobiDB-lite"/>
    </source>
</evidence>
<comment type="caution">
    <text evidence="15">The sequence shown here is derived from an EMBL/GenBank/DDBJ whole genome shotgun (WGS) entry which is preliminary data.</text>
</comment>
<dbReference type="Gene3D" id="2.60.40.1120">
    <property type="entry name" value="Carboxypeptidase-like, regulatory domain"/>
    <property type="match status" value="1"/>
</dbReference>
<feature type="region of interest" description="Disordered" evidence="12">
    <location>
        <begin position="352"/>
        <end position="372"/>
    </location>
</feature>
<name>A0A1F5YWT9_9BACT</name>
<dbReference type="STRING" id="1817867.A3F83_07235"/>
<comment type="similarity">
    <text evidence="10 11">Belongs to the TonB-dependent receptor family.</text>
</comment>
<keyword evidence="3 10" id="KW-1134">Transmembrane beta strand</keyword>
<protein>
    <recommendedName>
        <fullName evidence="17">TonB-dependent receptor</fullName>
    </recommendedName>
</protein>
<keyword evidence="8" id="KW-0675">Receptor</keyword>
<dbReference type="Gene3D" id="2.170.130.10">
    <property type="entry name" value="TonB-dependent receptor, plug domain"/>
    <property type="match status" value="1"/>
</dbReference>
<evidence type="ECO:0000256" key="3">
    <source>
        <dbReference type="ARBA" id="ARBA00022452"/>
    </source>
</evidence>
<dbReference type="InterPro" id="IPR012910">
    <property type="entry name" value="Plug_dom"/>
</dbReference>
<keyword evidence="5" id="KW-0732">Signal</keyword>
<dbReference type="InterPro" id="IPR037066">
    <property type="entry name" value="Plug_dom_sf"/>
</dbReference>
<evidence type="ECO:0000256" key="5">
    <source>
        <dbReference type="ARBA" id="ARBA00022729"/>
    </source>
</evidence>
<dbReference type="PANTHER" id="PTHR30069:SF29">
    <property type="entry name" value="HEMOGLOBIN AND HEMOGLOBIN-HAPTOGLOBIN-BINDING PROTEIN 1-RELATED"/>
    <property type="match status" value="1"/>
</dbReference>
<dbReference type="GO" id="GO:0030246">
    <property type="term" value="F:carbohydrate binding"/>
    <property type="evidence" value="ECO:0007669"/>
    <property type="project" value="InterPro"/>
</dbReference>
<dbReference type="Pfam" id="PF13715">
    <property type="entry name" value="CarbopepD_reg_2"/>
    <property type="match status" value="1"/>
</dbReference>
<evidence type="ECO:0000259" key="14">
    <source>
        <dbReference type="Pfam" id="PF07715"/>
    </source>
</evidence>
<evidence type="ECO:0000256" key="10">
    <source>
        <dbReference type="PROSITE-ProRule" id="PRU01360"/>
    </source>
</evidence>
<dbReference type="InterPro" id="IPR039426">
    <property type="entry name" value="TonB-dep_rcpt-like"/>
</dbReference>
<evidence type="ECO:0000313" key="15">
    <source>
        <dbReference type="EMBL" id="OGG04544.1"/>
    </source>
</evidence>
<proteinExistence type="inferred from homology"/>
<organism evidence="15 16">
    <name type="scientific">Candidatus Glassbacteria bacterium RIFCSPLOWO2_12_FULL_58_11</name>
    <dbReference type="NCBI Taxonomy" id="1817867"/>
    <lineage>
        <taxon>Bacteria</taxon>
        <taxon>Candidatus Glassiibacteriota</taxon>
    </lineage>
</organism>
<dbReference type="Gene3D" id="2.40.170.20">
    <property type="entry name" value="TonB-dependent receptor, beta-barrel domain"/>
    <property type="match status" value="1"/>
</dbReference>
<keyword evidence="7 10" id="KW-0472">Membrane</keyword>
<dbReference type="InterPro" id="IPR000531">
    <property type="entry name" value="Beta-barrel_TonB"/>
</dbReference>